<comment type="subcellular location">
    <subcellularLocation>
        <location evidence="1 7">Cell membrane</location>
        <topology evidence="1 7">Multi-pass membrane protein</topology>
    </subcellularLocation>
</comment>
<dbReference type="InterPro" id="IPR025966">
    <property type="entry name" value="OppC_N"/>
</dbReference>
<dbReference type="GO" id="GO:0005886">
    <property type="term" value="C:plasma membrane"/>
    <property type="evidence" value="ECO:0007669"/>
    <property type="project" value="UniProtKB-SubCell"/>
</dbReference>
<dbReference type="Gene3D" id="1.10.3720.10">
    <property type="entry name" value="MetI-like"/>
    <property type="match status" value="1"/>
</dbReference>
<gene>
    <name evidence="9" type="ORF">BHK69_09080</name>
</gene>
<dbReference type="EMBL" id="CP017147">
    <property type="protein sequence ID" value="AOO80595.1"/>
    <property type="molecule type" value="Genomic_DNA"/>
</dbReference>
<accession>A0A1D7TZP3</accession>
<dbReference type="InterPro" id="IPR035906">
    <property type="entry name" value="MetI-like_sf"/>
</dbReference>
<feature type="transmembrane region" description="Helical" evidence="7">
    <location>
        <begin position="258"/>
        <end position="280"/>
    </location>
</feature>
<feature type="transmembrane region" description="Helical" evidence="7">
    <location>
        <begin position="213"/>
        <end position="238"/>
    </location>
</feature>
<evidence type="ECO:0000256" key="3">
    <source>
        <dbReference type="ARBA" id="ARBA00022475"/>
    </source>
</evidence>
<evidence type="ECO:0000256" key="7">
    <source>
        <dbReference type="RuleBase" id="RU363032"/>
    </source>
</evidence>
<keyword evidence="4 7" id="KW-0812">Transmembrane</keyword>
<evidence type="ECO:0000256" key="1">
    <source>
        <dbReference type="ARBA" id="ARBA00004651"/>
    </source>
</evidence>
<dbReference type="OrthoDB" id="9766870at2"/>
<feature type="transmembrane region" description="Helical" evidence="7">
    <location>
        <begin position="24"/>
        <end position="47"/>
    </location>
</feature>
<dbReference type="InterPro" id="IPR000515">
    <property type="entry name" value="MetI-like"/>
</dbReference>
<proteinExistence type="inferred from homology"/>
<keyword evidence="2 7" id="KW-0813">Transport</keyword>
<evidence type="ECO:0000259" key="8">
    <source>
        <dbReference type="PROSITE" id="PS50928"/>
    </source>
</evidence>
<keyword evidence="3" id="KW-1003">Cell membrane</keyword>
<dbReference type="PROSITE" id="PS50928">
    <property type="entry name" value="ABC_TM1"/>
    <property type="match status" value="1"/>
</dbReference>
<feature type="domain" description="ABC transmembrane type-1" evidence="8">
    <location>
        <begin position="92"/>
        <end position="281"/>
    </location>
</feature>
<dbReference type="Pfam" id="PF00528">
    <property type="entry name" value="BPD_transp_1"/>
    <property type="match status" value="1"/>
</dbReference>
<organism evidence="9 10">
    <name type="scientific">Bosea vaviloviae</name>
    <dbReference type="NCBI Taxonomy" id="1526658"/>
    <lineage>
        <taxon>Bacteria</taxon>
        <taxon>Pseudomonadati</taxon>
        <taxon>Pseudomonadota</taxon>
        <taxon>Alphaproteobacteria</taxon>
        <taxon>Hyphomicrobiales</taxon>
        <taxon>Boseaceae</taxon>
        <taxon>Bosea</taxon>
    </lineage>
</organism>
<keyword evidence="6 7" id="KW-0472">Membrane</keyword>
<evidence type="ECO:0000256" key="4">
    <source>
        <dbReference type="ARBA" id="ARBA00022692"/>
    </source>
</evidence>
<dbReference type="GO" id="GO:0055085">
    <property type="term" value="P:transmembrane transport"/>
    <property type="evidence" value="ECO:0007669"/>
    <property type="project" value="InterPro"/>
</dbReference>
<keyword evidence="10" id="KW-1185">Reference proteome</keyword>
<dbReference type="InterPro" id="IPR050366">
    <property type="entry name" value="BP-dependent_transpt_permease"/>
</dbReference>
<keyword evidence="5 7" id="KW-1133">Transmembrane helix</keyword>
<reference evidence="9 10" key="1">
    <citation type="journal article" date="2015" name="Antonie Van Leeuwenhoek">
        <title>Bosea vaviloviae sp. nov., a new species of slow-growing rhizobia isolated from nodules of the relict species Vavilovia formosa (Stev.) Fed.</title>
        <authorList>
            <person name="Safronova V.I."/>
            <person name="Kuznetsova I.G."/>
            <person name="Sazanova A.L."/>
            <person name="Kimeklis A.K."/>
            <person name="Belimov A.A."/>
            <person name="Andronov E.E."/>
            <person name="Pinaev A.G."/>
            <person name="Chizhevskaya E.P."/>
            <person name="Pukhaev A.R."/>
            <person name="Popov K.P."/>
            <person name="Willems A."/>
            <person name="Tikhonovich I.A."/>
        </authorList>
    </citation>
    <scope>NUCLEOTIDE SEQUENCE [LARGE SCALE GENOMIC DNA]</scope>
    <source>
        <strain evidence="9 10">Vaf18</strain>
    </source>
</reference>
<evidence type="ECO:0000313" key="10">
    <source>
        <dbReference type="Proteomes" id="UP000094969"/>
    </source>
</evidence>
<dbReference type="STRING" id="1526658.BHK69_09080"/>
<evidence type="ECO:0000256" key="5">
    <source>
        <dbReference type="ARBA" id="ARBA00022989"/>
    </source>
</evidence>
<feature type="transmembrane region" description="Helical" evidence="7">
    <location>
        <begin position="140"/>
        <end position="166"/>
    </location>
</feature>
<sequence>MTVLDLDSRVLQRRKLWRRISRSTGIHLGGGLLVLIACIALFAPLLAPHDPIAQDLTRRLLPPFWQAGSDPAHWLGTDHLGRDYLSRLIFGARVSLGIGLGVTLCAGLIGTMLGLLAGYFGGKTDMLISFIITTRLSLPIVLVALAAVALGGASLQTLAIVLSLLLWDRFAVVVRSATQGLRNREFVQATISFGASSLHVMLRGILPNLRNTLIVVATLEVANVILLEAALSFLGLGARPPTPSWGLMIAEGREHILFDPWLIALPGSALCLLILAVNLLGDGVRDALDATSS</sequence>
<evidence type="ECO:0000313" key="9">
    <source>
        <dbReference type="EMBL" id="AOO80595.1"/>
    </source>
</evidence>
<name>A0A1D7TZP3_9HYPH</name>
<dbReference type="CDD" id="cd06261">
    <property type="entry name" value="TM_PBP2"/>
    <property type="match status" value="1"/>
</dbReference>
<evidence type="ECO:0000256" key="6">
    <source>
        <dbReference type="ARBA" id="ARBA00023136"/>
    </source>
</evidence>
<dbReference type="RefSeq" id="WP_069689813.1">
    <property type="nucleotide sequence ID" value="NZ_CP017147.1"/>
</dbReference>
<dbReference type="PANTHER" id="PTHR43386:SF25">
    <property type="entry name" value="PEPTIDE ABC TRANSPORTER PERMEASE PROTEIN"/>
    <property type="match status" value="1"/>
</dbReference>
<dbReference type="Pfam" id="PF12911">
    <property type="entry name" value="OppC_N"/>
    <property type="match status" value="1"/>
</dbReference>
<dbReference type="SUPFAM" id="SSF161098">
    <property type="entry name" value="MetI-like"/>
    <property type="match status" value="1"/>
</dbReference>
<evidence type="ECO:0000256" key="2">
    <source>
        <dbReference type="ARBA" id="ARBA00022448"/>
    </source>
</evidence>
<dbReference type="Proteomes" id="UP000094969">
    <property type="component" value="Chromosome"/>
</dbReference>
<protein>
    <submittedName>
        <fullName evidence="9">Peptide ABC transporter permease</fullName>
    </submittedName>
</protein>
<comment type="similarity">
    <text evidence="7">Belongs to the binding-protein-dependent transport system permease family.</text>
</comment>
<dbReference type="KEGG" id="bvv:BHK69_09080"/>
<feature type="transmembrane region" description="Helical" evidence="7">
    <location>
        <begin position="94"/>
        <end position="120"/>
    </location>
</feature>
<dbReference type="AlphaFoldDB" id="A0A1D7TZP3"/>
<dbReference type="PANTHER" id="PTHR43386">
    <property type="entry name" value="OLIGOPEPTIDE TRANSPORT SYSTEM PERMEASE PROTEIN APPC"/>
    <property type="match status" value="1"/>
</dbReference>